<sequence length="73" mass="7888">MDKAVATGRLRYQTVTEKVPPTMISISKVASSSSSGGKLDTIYEDGDSHGCSRIRNQRPEMCTLDSKAKILGI</sequence>
<protein>
    <submittedName>
        <fullName evidence="1">Uncharacterized protein</fullName>
    </submittedName>
</protein>
<accession>A0A822XEJ8</accession>
<dbReference type="Proteomes" id="UP000607653">
    <property type="component" value="Unassembled WGS sequence"/>
</dbReference>
<dbReference type="EMBL" id="DUZY01000001">
    <property type="protein sequence ID" value="DAD18750.1"/>
    <property type="molecule type" value="Genomic_DNA"/>
</dbReference>
<comment type="caution">
    <text evidence="1">The sequence shown here is derived from an EMBL/GenBank/DDBJ whole genome shotgun (WGS) entry which is preliminary data.</text>
</comment>
<dbReference type="AlphaFoldDB" id="A0A822XEJ8"/>
<proteinExistence type="predicted"/>
<organism evidence="1 2">
    <name type="scientific">Nelumbo nucifera</name>
    <name type="common">Sacred lotus</name>
    <dbReference type="NCBI Taxonomy" id="4432"/>
    <lineage>
        <taxon>Eukaryota</taxon>
        <taxon>Viridiplantae</taxon>
        <taxon>Streptophyta</taxon>
        <taxon>Embryophyta</taxon>
        <taxon>Tracheophyta</taxon>
        <taxon>Spermatophyta</taxon>
        <taxon>Magnoliopsida</taxon>
        <taxon>Proteales</taxon>
        <taxon>Nelumbonaceae</taxon>
        <taxon>Nelumbo</taxon>
    </lineage>
</organism>
<name>A0A822XEJ8_NELNU</name>
<evidence type="ECO:0000313" key="1">
    <source>
        <dbReference type="EMBL" id="DAD18750.1"/>
    </source>
</evidence>
<evidence type="ECO:0000313" key="2">
    <source>
        <dbReference type="Proteomes" id="UP000607653"/>
    </source>
</evidence>
<keyword evidence="2" id="KW-1185">Reference proteome</keyword>
<reference evidence="1 2" key="1">
    <citation type="journal article" date="2020" name="Mol. Biol. Evol.">
        <title>Distinct Expression and Methylation Patterns for Genes with Different Fates following a Single Whole-Genome Duplication in Flowering Plants.</title>
        <authorList>
            <person name="Shi T."/>
            <person name="Rahmani R.S."/>
            <person name="Gugger P.F."/>
            <person name="Wang M."/>
            <person name="Li H."/>
            <person name="Zhang Y."/>
            <person name="Li Z."/>
            <person name="Wang Q."/>
            <person name="Van de Peer Y."/>
            <person name="Marchal K."/>
            <person name="Chen J."/>
        </authorList>
    </citation>
    <scope>NUCLEOTIDE SEQUENCE [LARGE SCALE GENOMIC DNA]</scope>
    <source>
        <tissue evidence="1">Leaf</tissue>
    </source>
</reference>
<gene>
    <name evidence="1" type="ORF">HUJ06_020213</name>
</gene>